<reference evidence="2" key="2">
    <citation type="journal article" date="2023" name="Plants (Basel)">
        <title>Annotation of the Turnera subulata (Passifloraceae) Draft Genome Reveals the S-Locus Evolved after the Divergence of Turneroideae from Passifloroideae in a Stepwise Manner.</title>
        <authorList>
            <person name="Henning P.M."/>
            <person name="Roalson E.H."/>
            <person name="Mir W."/>
            <person name="McCubbin A.G."/>
            <person name="Shore J.S."/>
        </authorList>
    </citation>
    <scope>NUCLEOTIDE SEQUENCE</scope>
    <source>
        <strain evidence="2">F60SS</strain>
    </source>
</reference>
<name>A0A9Q0FBE1_9ROSI</name>
<dbReference type="EMBL" id="JAKUCV010006183">
    <property type="protein sequence ID" value="KAJ4828413.1"/>
    <property type="molecule type" value="Genomic_DNA"/>
</dbReference>
<evidence type="ECO:0000313" key="3">
    <source>
        <dbReference type="Proteomes" id="UP001141552"/>
    </source>
</evidence>
<dbReference type="PROSITE" id="PS50127">
    <property type="entry name" value="UBC_2"/>
    <property type="match status" value="1"/>
</dbReference>
<keyword evidence="3" id="KW-1185">Reference proteome</keyword>
<proteinExistence type="predicted"/>
<evidence type="ECO:0000259" key="1">
    <source>
        <dbReference type="PROSITE" id="PS50127"/>
    </source>
</evidence>
<dbReference type="InterPro" id="IPR000608">
    <property type="entry name" value="UBC"/>
</dbReference>
<dbReference type="SMART" id="SM00212">
    <property type="entry name" value="UBCc"/>
    <property type="match status" value="1"/>
</dbReference>
<reference evidence="2" key="1">
    <citation type="submission" date="2022-02" db="EMBL/GenBank/DDBJ databases">
        <authorList>
            <person name="Henning P.M."/>
            <person name="McCubbin A.G."/>
            <person name="Shore J.S."/>
        </authorList>
    </citation>
    <scope>NUCLEOTIDE SEQUENCE</scope>
    <source>
        <strain evidence="2">F60SS</strain>
        <tissue evidence="2">Leaves</tissue>
    </source>
</reference>
<evidence type="ECO:0000313" key="2">
    <source>
        <dbReference type="EMBL" id="KAJ4828413.1"/>
    </source>
</evidence>
<dbReference type="SUPFAM" id="SSF54495">
    <property type="entry name" value="UBC-like"/>
    <property type="match status" value="1"/>
</dbReference>
<gene>
    <name evidence="2" type="ORF">Tsubulata_022865</name>
</gene>
<dbReference type="Gene3D" id="3.10.110.10">
    <property type="entry name" value="Ubiquitin Conjugating Enzyme"/>
    <property type="match status" value="1"/>
</dbReference>
<feature type="domain" description="UBC core" evidence="1">
    <location>
        <begin position="1"/>
        <end position="156"/>
    </location>
</feature>
<accession>A0A9Q0FBE1</accession>
<dbReference type="Pfam" id="PF00179">
    <property type="entry name" value="UQ_con"/>
    <property type="match status" value="1"/>
</dbReference>
<dbReference type="Proteomes" id="UP001141552">
    <property type="component" value="Unassembled WGS sequence"/>
</dbReference>
<comment type="caution">
    <text evidence="2">The sequence shown here is derived from an EMBL/GenBank/DDBJ whole genome shotgun (WGS) entry which is preliminary data.</text>
</comment>
<dbReference type="CDD" id="cd00195">
    <property type="entry name" value="UBCc_UEV"/>
    <property type="match status" value="1"/>
</dbReference>
<sequence>MEQVIREQMNNVKRHGAGNFSPNNGNLLEIEGYIMVKHGLYALGSEGMKWRVTMTLPEDYPLNPPTLVQFHDPIWHPYVCSNSGHLLFAPWADTWATGTTLLRLVRDLIGMLENIGPDTHSQLQLAHCNLEAAQDLADDYHRFGQQVADCVRATRIILDEIPYGGYLNICCRGLNFLNREGRQFPYFEQAVGRQITSLIRTVYVTDQRIFAEFTRLQDWLSARSIQWTPLIVIDDQRLGSLARAFAVSHCGAPWNSNCGELAGSTGMIRMDVAVSEF</sequence>
<protein>
    <recommendedName>
        <fullName evidence="1">UBC core domain-containing protein</fullName>
    </recommendedName>
</protein>
<organism evidence="2 3">
    <name type="scientific">Turnera subulata</name>
    <dbReference type="NCBI Taxonomy" id="218843"/>
    <lineage>
        <taxon>Eukaryota</taxon>
        <taxon>Viridiplantae</taxon>
        <taxon>Streptophyta</taxon>
        <taxon>Embryophyta</taxon>
        <taxon>Tracheophyta</taxon>
        <taxon>Spermatophyta</taxon>
        <taxon>Magnoliopsida</taxon>
        <taxon>eudicotyledons</taxon>
        <taxon>Gunneridae</taxon>
        <taxon>Pentapetalae</taxon>
        <taxon>rosids</taxon>
        <taxon>fabids</taxon>
        <taxon>Malpighiales</taxon>
        <taxon>Passifloraceae</taxon>
        <taxon>Turnera</taxon>
    </lineage>
</organism>
<dbReference type="InterPro" id="IPR016135">
    <property type="entry name" value="UBQ-conjugating_enzyme/RWD"/>
</dbReference>
<dbReference type="AlphaFoldDB" id="A0A9Q0FBE1"/>